<evidence type="ECO:0008006" key="8">
    <source>
        <dbReference type="Google" id="ProtNLM"/>
    </source>
</evidence>
<organism evidence="6 7">
    <name type="scientific">Puccinia coronata f. sp. avenae</name>
    <dbReference type="NCBI Taxonomy" id="200324"/>
    <lineage>
        <taxon>Eukaryota</taxon>
        <taxon>Fungi</taxon>
        <taxon>Dikarya</taxon>
        <taxon>Basidiomycota</taxon>
        <taxon>Pucciniomycotina</taxon>
        <taxon>Pucciniomycetes</taxon>
        <taxon>Pucciniales</taxon>
        <taxon>Pucciniaceae</taxon>
        <taxon>Puccinia</taxon>
    </lineage>
</organism>
<dbReference type="InterPro" id="IPR001128">
    <property type="entry name" value="Cyt_P450"/>
</dbReference>
<keyword evidence="5" id="KW-0503">Monooxygenase</keyword>
<dbReference type="GO" id="GO:0020037">
    <property type="term" value="F:heme binding"/>
    <property type="evidence" value="ECO:0007669"/>
    <property type="project" value="InterPro"/>
</dbReference>
<accession>A0A2N5VC12</accession>
<keyword evidence="3 5" id="KW-0560">Oxidoreductase</keyword>
<sequence length="519" mass="59241">MLTSATLASLVISGLTYLAYLLYEFRDRAIGTNKRKDPLYQDVPGWPLLIDTSRPLEASTIMALKLRPGFSITVPGVRIIDVSKPEWLEYIQKTNFDNYEKGPMFRSLMADLFGNGILVTDGESWKRSRTVISRIFHATTFKTVIEPSVNQSLDGLLQVLRRAGDESQDIDFCTLFTRFTLDSFVKMTFGRTLGIYGEDSRVHEEPEAGFKDLCSPEVFAEAFDFSQKQIDFRFNVMTGWELYEKINFRVGKKMERSCGTIHDYAYTLIDERLSKISSDDDFTNGETFQNDFLGLMMAVYRQRGYDLNREELRDAALGFLLAARIREEADQLLGTYPSHQGRVTHDNYKQFTSTYSALLETIRLHPPVPKSLKFAKADDLIPGDQPLKQGIAFFGGALQHPIFHILSHEVYEEKDRWIDESGKIQNFSHFKFHAFNGGPRLCVGMNMALFVNVKTIVEIIHNFDLEFSEGWLENVPKSEDLSGIETAYPTPQYQPSLTLPMKNSMMISIKPRLTQDSSI</sequence>
<dbReference type="InterPro" id="IPR036396">
    <property type="entry name" value="Cyt_P450_sf"/>
</dbReference>
<evidence type="ECO:0000256" key="3">
    <source>
        <dbReference type="ARBA" id="ARBA00023002"/>
    </source>
</evidence>
<keyword evidence="4 5" id="KW-0408">Iron</keyword>
<proteinExistence type="inferred from homology"/>
<dbReference type="Pfam" id="PF00067">
    <property type="entry name" value="p450"/>
    <property type="match status" value="1"/>
</dbReference>
<name>A0A2N5VC12_9BASI</name>
<dbReference type="GO" id="GO:0005506">
    <property type="term" value="F:iron ion binding"/>
    <property type="evidence" value="ECO:0007669"/>
    <property type="project" value="InterPro"/>
</dbReference>
<dbReference type="EMBL" id="PGCI01000030">
    <property type="protein sequence ID" value="PLW47549.1"/>
    <property type="molecule type" value="Genomic_DNA"/>
</dbReference>
<evidence type="ECO:0000256" key="1">
    <source>
        <dbReference type="ARBA" id="ARBA00010617"/>
    </source>
</evidence>
<comment type="caution">
    <text evidence="6">The sequence shown here is derived from an EMBL/GenBank/DDBJ whole genome shotgun (WGS) entry which is preliminary data.</text>
</comment>
<evidence type="ECO:0000256" key="2">
    <source>
        <dbReference type="ARBA" id="ARBA00022723"/>
    </source>
</evidence>
<evidence type="ECO:0000313" key="7">
    <source>
        <dbReference type="Proteomes" id="UP000235392"/>
    </source>
</evidence>
<dbReference type="InterPro" id="IPR017972">
    <property type="entry name" value="Cyt_P450_CS"/>
</dbReference>
<gene>
    <name evidence="6" type="ORF">PCASD_08187</name>
</gene>
<evidence type="ECO:0000313" key="6">
    <source>
        <dbReference type="EMBL" id="PLW47549.1"/>
    </source>
</evidence>
<dbReference type="GO" id="GO:0004497">
    <property type="term" value="F:monooxygenase activity"/>
    <property type="evidence" value="ECO:0007669"/>
    <property type="project" value="UniProtKB-KW"/>
</dbReference>
<protein>
    <recommendedName>
        <fullName evidence="8">Cytochrome P450</fullName>
    </recommendedName>
</protein>
<evidence type="ECO:0000256" key="4">
    <source>
        <dbReference type="ARBA" id="ARBA00023004"/>
    </source>
</evidence>
<dbReference type="PROSITE" id="PS00086">
    <property type="entry name" value="CYTOCHROME_P450"/>
    <property type="match status" value="1"/>
</dbReference>
<reference evidence="6 7" key="1">
    <citation type="submission" date="2017-11" db="EMBL/GenBank/DDBJ databases">
        <title>De novo assembly and phasing of dikaryotic genomes from two isolates of Puccinia coronata f. sp. avenae, the causal agent of oat crown rust.</title>
        <authorList>
            <person name="Miller M.E."/>
            <person name="Zhang Y."/>
            <person name="Omidvar V."/>
            <person name="Sperschneider J."/>
            <person name="Schwessinger B."/>
            <person name="Raley C."/>
            <person name="Palmer J.M."/>
            <person name="Garnica D."/>
            <person name="Upadhyaya N."/>
            <person name="Rathjen J."/>
            <person name="Taylor J.M."/>
            <person name="Park R.F."/>
            <person name="Dodds P.N."/>
            <person name="Hirsch C.D."/>
            <person name="Kianian S.F."/>
            <person name="Figueroa M."/>
        </authorList>
    </citation>
    <scope>NUCLEOTIDE SEQUENCE [LARGE SCALE GENOMIC DNA]</scope>
    <source>
        <strain evidence="6">12SD80</strain>
    </source>
</reference>
<evidence type="ECO:0000256" key="5">
    <source>
        <dbReference type="RuleBase" id="RU000461"/>
    </source>
</evidence>
<keyword evidence="2 5" id="KW-0479">Metal-binding</keyword>
<dbReference type="GO" id="GO:0006629">
    <property type="term" value="P:lipid metabolic process"/>
    <property type="evidence" value="ECO:0007669"/>
    <property type="project" value="UniProtKB-ARBA"/>
</dbReference>
<keyword evidence="5" id="KW-0349">Heme</keyword>
<dbReference type="SUPFAM" id="SSF48264">
    <property type="entry name" value="Cytochrome P450"/>
    <property type="match status" value="1"/>
</dbReference>
<dbReference type="AlphaFoldDB" id="A0A2N5VC12"/>
<dbReference type="GO" id="GO:0016705">
    <property type="term" value="F:oxidoreductase activity, acting on paired donors, with incorporation or reduction of molecular oxygen"/>
    <property type="evidence" value="ECO:0007669"/>
    <property type="project" value="InterPro"/>
</dbReference>
<dbReference type="PANTHER" id="PTHR24296">
    <property type="entry name" value="CYTOCHROME P450"/>
    <property type="match status" value="1"/>
</dbReference>
<comment type="similarity">
    <text evidence="1 5">Belongs to the cytochrome P450 family.</text>
</comment>
<dbReference type="Gene3D" id="1.10.630.10">
    <property type="entry name" value="Cytochrome P450"/>
    <property type="match status" value="2"/>
</dbReference>
<dbReference type="Proteomes" id="UP000235392">
    <property type="component" value="Unassembled WGS sequence"/>
</dbReference>